<evidence type="ECO:0000313" key="2">
    <source>
        <dbReference type="Proteomes" id="UP000483672"/>
    </source>
</evidence>
<dbReference type="Proteomes" id="UP000483672">
    <property type="component" value="Unassembled WGS sequence"/>
</dbReference>
<reference evidence="1 2" key="1">
    <citation type="submission" date="2019-06" db="EMBL/GenBank/DDBJ databases">
        <authorList>
            <person name="Palmer J.M."/>
        </authorList>
    </citation>
    <scope>NUCLEOTIDE SEQUENCE [LARGE SCALE GENOMIC DNA]</scope>
    <source>
        <strain evidence="1 2">TWF191</strain>
    </source>
</reference>
<protein>
    <submittedName>
        <fullName evidence="1">Uncharacterized protein</fullName>
    </submittedName>
</protein>
<proteinExistence type="predicted"/>
<dbReference type="EMBL" id="WIPF01000014">
    <property type="protein sequence ID" value="KAF3229019.1"/>
    <property type="molecule type" value="Genomic_DNA"/>
</dbReference>
<accession>A0A7C8R2A0</accession>
<gene>
    <name evidence="1" type="ORF">TWF191_002128</name>
</gene>
<dbReference type="AlphaFoldDB" id="A0A7C8R2A0"/>
<evidence type="ECO:0000313" key="1">
    <source>
        <dbReference type="EMBL" id="KAF3229019.1"/>
    </source>
</evidence>
<sequence length="100" mass="10382">MQLIGPVLSNRLGFNTIEPIEHETSICSDISSDTVGIVAISEDNDFPTTLAAPVVAATGLEGEPVVVAAIVLGDEDADCEGGVVDDSDETGHDLLFHFVS</sequence>
<name>A0A7C8R2A0_ORBOL</name>
<comment type="caution">
    <text evidence="1">The sequence shown here is derived from an EMBL/GenBank/DDBJ whole genome shotgun (WGS) entry which is preliminary data.</text>
</comment>
<organism evidence="1 2">
    <name type="scientific">Orbilia oligospora</name>
    <name type="common">Nematode-trapping fungus</name>
    <name type="synonym">Arthrobotrys oligospora</name>
    <dbReference type="NCBI Taxonomy" id="2813651"/>
    <lineage>
        <taxon>Eukaryota</taxon>
        <taxon>Fungi</taxon>
        <taxon>Dikarya</taxon>
        <taxon>Ascomycota</taxon>
        <taxon>Pezizomycotina</taxon>
        <taxon>Orbiliomycetes</taxon>
        <taxon>Orbiliales</taxon>
        <taxon>Orbiliaceae</taxon>
        <taxon>Orbilia</taxon>
    </lineage>
</organism>